<dbReference type="PANTHER" id="PTHR30373">
    <property type="entry name" value="UPF0603 PROTEIN YGCG"/>
    <property type="match status" value="1"/>
</dbReference>
<dbReference type="Gene3D" id="3.10.310.50">
    <property type="match status" value="1"/>
</dbReference>
<reference evidence="2 3" key="1">
    <citation type="submission" date="2013-01" db="EMBL/GenBank/DDBJ databases">
        <authorList>
            <person name="Harkins D.M."/>
            <person name="Durkin A.S."/>
            <person name="Brinkac L.M."/>
            <person name="Haft D.H."/>
            <person name="Selengut J.D."/>
            <person name="Sanka R."/>
            <person name="DePew J."/>
            <person name="Purushe J."/>
            <person name="Hospenthal D.R."/>
            <person name="Murray C.K."/>
            <person name="Pimentel G."/>
            <person name="Wasfy M."/>
            <person name="Vinetz J.M."/>
            <person name="Sutton G.G."/>
            <person name="Nierman W.C."/>
            <person name="Fouts D.E."/>
        </authorList>
    </citation>
    <scope>NUCLEOTIDE SEQUENCE [LARGE SCALE GENOMIC DNA]</scope>
    <source>
        <strain evidence="2 3">2006001855</strain>
    </source>
</reference>
<sequence length="187" mass="21913">MINQYIIERSNFQRIWIHWLESVLSLFSFATDKSESYRFKKYFSREDLQRIESAVSNSETRHQGEIKIILESSLPVSRVIKGLDAKQRAMELFSEKRVWDTEKNTGILIYVQLTDRKIELLADRGIYKKIGQSALDEICERMQSGFRSGNYSGSVLSAIEEFTRLLQKYFPSEKQNPNELSNRPEVM</sequence>
<dbReference type="EMBL" id="AFJM02000042">
    <property type="protein sequence ID" value="EMM72169.1"/>
    <property type="molecule type" value="Genomic_DNA"/>
</dbReference>
<dbReference type="InterPro" id="IPR007621">
    <property type="entry name" value="TPM_dom"/>
</dbReference>
<dbReference type="Proteomes" id="UP000012101">
    <property type="component" value="Unassembled WGS sequence"/>
</dbReference>
<dbReference type="PANTHER" id="PTHR30373:SF8">
    <property type="entry name" value="BLL7265 PROTEIN"/>
    <property type="match status" value="1"/>
</dbReference>
<dbReference type="Pfam" id="PF04536">
    <property type="entry name" value="TPM_phosphatase"/>
    <property type="match status" value="1"/>
</dbReference>
<proteinExistence type="predicted"/>
<evidence type="ECO:0000313" key="3">
    <source>
        <dbReference type="Proteomes" id="UP000012101"/>
    </source>
</evidence>
<name>M6FPU3_9LEPT</name>
<accession>M6FPU3</accession>
<feature type="domain" description="TPM" evidence="1">
    <location>
        <begin position="39"/>
        <end position="162"/>
    </location>
</feature>
<gene>
    <name evidence="2" type="ORF">LEP1GSC038_3882</name>
</gene>
<comment type="caution">
    <text evidence="2">The sequence shown here is derived from an EMBL/GenBank/DDBJ whole genome shotgun (WGS) entry which is preliminary data.</text>
</comment>
<protein>
    <submittedName>
        <fullName evidence="2">PF04536 family protein</fullName>
    </submittedName>
</protein>
<organism evidence="2 3">
    <name type="scientific">Leptospira weilii str. 2006001855</name>
    <dbReference type="NCBI Taxonomy" id="996804"/>
    <lineage>
        <taxon>Bacteria</taxon>
        <taxon>Pseudomonadati</taxon>
        <taxon>Spirochaetota</taxon>
        <taxon>Spirochaetia</taxon>
        <taxon>Leptospirales</taxon>
        <taxon>Leptospiraceae</taxon>
        <taxon>Leptospira</taxon>
    </lineage>
</organism>
<evidence type="ECO:0000313" key="2">
    <source>
        <dbReference type="EMBL" id="EMM72169.1"/>
    </source>
</evidence>
<evidence type="ECO:0000259" key="1">
    <source>
        <dbReference type="Pfam" id="PF04536"/>
    </source>
</evidence>
<dbReference type="AlphaFoldDB" id="M6FPU3"/>